<evidence type="ECO:0000313" key="2">
    <source>
        <dbReference type="Proteomes" id="UP000297940"/>
    </source>
</evidence>
<keyword evidence="2" id="KW-1185">Reference proteome</keyword>
<reference evidence="2" key="1">
    <citation type="journal article" date="2019" name="PLoS Negl. Trop. Dis.">
        <title>Revisiting the worldwide diversity of Leptospira species in the environment.</title>
        <authorList>
            <person name="Vincent A.T."/>
            <person name="Schiettekatte O."/>
            <person name="Bourhy P."/>
            <person name="Veyrier F.J."/>
            <person name="Picardeau M."/>
        </authorList>
    </citation>
    <scope>NUCLEOTIDE SEQUENCE [LARGE SCALE GENOMIC DNA]</scope>
    <source>
        <strain evidence="2">201601298</strain>
    </source>
</reference>
<dbReference type="Proteomes" id="UP000297940">
    <property type="component" value="Unassembled WGS sequence"/>
</dbReference>
<proteinExistence type="predicted"/>
<comment type="caution">
    <text evidence="1">The sequence shown here is derived from an EMBL/GenBank/DDBJ whole genome shotgun (WGS) entry which is preliminary data.</text>
</comment>
<gene>
    <name evidence="1" type="ORF">EHR01_14165</name>
</gene>
<organism evidence="1 2">
    <name type="scientific">Leptospira mtsangambouensis</name>
    <dbReference type="NCBI Taxonomy" id="2484912"/>
    <lineage>
        <taxon>Bacteria</taxon>
        <taxon>Pseudomonadati</taxon>
        <taxon>Spirochaetota</taxon>
        <taxon>Spirochaetia</taxon>
        <taxon>Leptospirales</taxon>
        <taxon>Leptospiraceae</taxon>
        <taxon>Leptospira</taxon>
    </lineage>
</organism>
<sequence>MEKVELQKSSDENKIIEISLVNFPKMKTEIEIELQSIEYFSEDSYRFGSKYSFSEEIIGDKINIEIPNGKFVGSIQVKLSKTIPFYKNYYGIHTIYFGMNEKRIKEKFSNEKCSSEYSFSIKLAKSLKYHNFCDDLDVINKKYKLKFLTNDRTEFNPTRTVALTYAGVSIGLTKSFQHYPYAPFLLLASYFGFFLNDVDISSEIQQESL</sequence>
<evidence type="ECO:0000313" key="1">
    <source>
        <dbReference type="EMBL" id="TGM73337.1"/>
    </source>
</evidence>
<dbReference type="EMBL" id="RQHK01000017">
    <property type="protein sequence ID" value="TGM73337.1"/>
    <property type="molecule type" value="Genomic_DNA"/>
</dbReference>
<protein>
    <submittedName>
        <fullName evidence="1">Uncharacterized protein</fullName>
    </submittedName>
</protein>
<name>A0ABY2NY35_9LEPT</name>
<accession>A0ABY2NY35</accession>